<evidence type="ECO:0000313" key="1">
    <source>
        <dbReference type="EMBL" id="MPD05054.1"/>
    </source>
</evidence>
<sequence>MYKLPAGDQQTTPTRRLLFLIRLFACSSTLRGFVKVVSHHCTRSTITHPTIIVSRTTGKALHRL</sequence>
<dbReference type="Proteomes" id="UP000324222">
    <property type="component" value="Unassembled WGS sequence"/>
</dbReference>
<protein>
    <submittedName>
        <fullName evidence="1">Uncharacterized protein</fullName>
    </submittedName>
</protein>
<dbReference type="EMBL" id="VSRR010144190">
    <property type="protein sequence ID" value="MPD05054.1"/>
    <property type="molecule type" value="Genomic_DNA"/>
</dbReference>
<accession>A0A5B7KE67</accession>
<comment type="caution">
    <text evidence="1">The sequence shown here is derived from an EMBL/GenBank/DDBJ whole genome shotgun (WGS) entry which is preliminary data.</text>
</comment>
<dbReference type="AlphaFoldDB" id="A0A5B7KE67"/>
<keyword evidence="2" id="KW-1185">Reference proteome</keyword>
<name>A0A5B7KE67_PORTR</name>
<proteinExistence type="predicted"/>
<organism evidence="1 2">
    <name type="scientific">Portunus trituberculatus</name>
    <name type="common">Swimming crab</name>
    <name type="synonym">Neptunus trituberculatus</name>
    <dbReference type="NCBI Taxonomy" id="210409"/>
    <lineage>
        <taxon>Eukaryota</taxon>
        <taxon>Metazoa</taxon>
        <taxon>Ecdysozoa</taxon>
        <taxon>Arthropoda</taxon>
        <taxon>Crustacea</taxon>
        <taxon>Multicrustacea</taxon>
        <taxon>Malacostraca</taxon>
        <taxon>Eumalacostraca</taxon>
        <taxon>Eucarida</taxon>
        <taxon>Decapoda</taxon>
        <taxon>Pleocyemata</taxon>
        <taxon>Brachyura</taxon>
        <taxon>Eubrachyura</taxon>
        <taxon>Portunoidea</taxon>
        <taxon>Portunidae</taxon>
        <taxon>Portuninae</taxon>
        <taxon>Portunus</taxon>
    </lineage>
</organism>
<gene>
    <name evidence="1" type="ORF">E2C01_100775</name>
</gene>
<reference evidence="1 2" key="1">
    <citation type="submission" date="2019-05" db="EMBL/GenBank/DDBJ databases">
        <title>Another draft genome of Portunus trituberculatus and its Hox gene families provides insights of decapod evolution.</title>
        <authorList>
            <person name="Jeong J.-H."/>
            <person name="Song I."/>
            <person name="Kim S."/>
            <person name="Choi T."/>
            <person name="Kim D."/>
            <person name="Ryu S."/>
            <person name="Kim W."/>
        </authorList>
    </citation>
    <scope>NUCLEOTIDE SEQUENCE [LARGE SCALE GENOMIC DNA]</scope>
    <source>
        <tissue evidence="1">Muscle</tissue>
    </source>
</reference>
<evidence type="ECO:0000313" key="2">
    <source>
        <dbReference type="Proteomes" id="UP000324222"/>
    </source>
</evidence>